<feature type="domain" description="ShKT" evidence="2">
    <location>
        <begin position="179"/>
        <end position="212"/>
    </location>
</feature>
<feature type="non-terminal residue" evidence="3">
    <location>
        <position position="214"/>
    </location>
</feature>
<dbReference type="AlphaFoldDB" id="A0AAV2GZE5"/>
<dbReference type="SMART" id="SM00254">
    <property type="entry name" value="ShKT"/>
    <property type="match status" value="3"/>
</dbReference>
<dbReference type="PROSITE" id="PS51670">
    <property type="entry name" value="SHKT"/>
    <property type="match status" value="2"/>
</dbReference>
<dbReference type="PANTHER" id="PTHR21724:SF109">
    <property type="entry name" value="SHKT DOMAIN-CONTAINING PROTEIN"/>
    <property type="match status" value="1"/>
</dbReference>
<dbReference type="PANTHER" id="PTHR21724">
    <property type="entry name" value="SHKT DOMAIN-CONTAINING PROTEIN"/>
    <property type="match status" value="1"/>
</dbReference>
<name>A0AAV2GZE5_LYMST</name>
<reference evidence="3 4" key="1">
    <citation type="submission" date="2024-04" db="EMBL/GenBank/DDBJ databases">
        <authorList>
            <consortium name="Genoscope - CEA"/>
            <person name="William W."/>
        </authorList>
    </citation>
    <scope>NUCLEOTIDE SEQUENCE [LARGE SCALE GENOMIC DNA]</scope>
</reference>
<evidence type="ECO:0000259" key="2">
    <source>
        <dbReference type="PROSITE" id="PS51670"/>
    </source>
</evidence>
<organism evidence="3 4">
    <name type="scientific">Lymnaea stagnalis</name>
    <name type="common">Great pond snail</name>
    <name type="synonym">Helix stagnalis</name>
    <dbReference type="NCBI Taxonomy" id="6523"/>
    <lineage>
        <taxon>Eukaryota</taxon>
        <taxon>Metazoa</taxon>
        <taxon>Spiralia</taxon>
        <taxon>Lophotrochozoa</taxon>
        <taxon>Mollusca</taxon>
        <taxon>Gastropoda</taxon>
        <taxon>Heterobranchia</taxon>
        <taxon>Euthyneura</taxon>
        <taxon>Panpulmonata</taxon>
        <taxon>Hygrophila</taxon>
        <taxon>Lymnaeoidea</taxon>
        <taxon>Lymnaeidae</taxon>
        <taxon>Lymnaea</taxon>
    </lineage>
</organism>
<dbReference type="Proteomes" id="UP001497497">
    <property type="component" value="Unassembled WGS sequence"/>
</dbReference>
<sequence>TRRRTNASFFVSRVFRAHTLFYCQPLDYIPMELTMITVVVGLMVMGSGCQATVCEDTDPDCARLDLERNICGNPFDAIMHCAKYCGHCPASGPAIVSFCEDSDPGCPTYANPRSCALELTRRSCPKSCHVCGQQGETTTSPSTGTPQTPPPFVEARFDVMNSRHAGTHTALLEIPDPRCQDVDHHCNSFIHLNDCINDPLTRLLCQRSCDLCPY</sequence>
<comment type="caution">
    <text evidence="1">Lacks conserved residue(s) required for the propagation of feature annotation.</text>
</comment>
<accession>A0AAV2GZE5</accession>
<proteinExistence type="predicted"/>
<feature type="non-terminal residue" evidence="3">
    <location>
        <position position="1"/>
    </location>
</feature>
<evidence type="ECO:0000256" key="1">
    <source>
        <dbReference type="PROSITE-ProRule" id="PRU01005"/>
    </source>
</evidence>
<protein>
    <recommendedName>
        <fullName evidence="2">ShKT domain-containing protein</fullName>
    </recommendedName>
</protein>
<dbReference type="Pfam" id="PF01549">
    <property type="entry name" value="ShK"/>
    <property type="match status" value="3"/>
</dbReference>
<evidence type="ECO:0000313" key="3">
    <source>
        <dbReference type="EMBL" id="CAL1526525.1"/>
    </source>
</evidence>
<feature type="disulfide bond" evidence="1">
    <location>
        <begin position="106"/>
        <end position="124"/>
    </location>
</feature>
<evidence type="ECO:0000313" key="4">
    <source>
        <dbReference type="Proteomes" id="UP001497497"/>
    </source>
</evidence>
<comment type="caution">
    <text evidence="3">The sequence shown here is derived from an EMBL/GenBank/DDBJ whole genome shotgun (WGS) entry which is preliminary data.</text>
</comment>
<keyword evidence="1" id="KW-1015">Disulfide bond</keyword>
<feature type="disulfide bond" evidence="1">
    <location>
        <begin position="115"/>
        <end position="128"/>
    </location>
</feature>
<keyword evidence="4" id="KW-1185">Reference proteome</keyword>
<dbReference type="InterPro" id="IPR003582">
    <property type="entry name" value="ShKT_dom"/>
</dbReference>
<gene>
    <name evidence="3" type="ORF">GSLYS_00000702001</name>
</gene>
<dbReference type="EMBL" id="CAXITT010000006">
    <property type="protein sequence ID" value="CAL1526525.1"/>
    <property type="molecule type" value="Genomic_DNA"/>
</dbReference>
<feature type="domain" description="ShKT" evidence="2">
    <location>
        <begin position="99"/>
        <end position="131"/>
    </location>
</feature>